<proteinExistence type="predicted"/>
<accession>A0A285J7Z8</accession>
<dbReference type="EMBL" id="OBDY01000017">
    <property type="protein sequence ID" value="SNY56459.1"/>
    <property type="molecule type" value="Genomic_DNA"/>
</dbReference>
<keyword evidence="2" id="KW-1185">Reference proteome</keyword>
<evidence type="ECO:0000313" key="2">
    <source>
        <dbReference type="Proteomes" id="UP000219612"/>
    </source>
</evidence>
<dbReference type="Proteomes" id="UP000219612">
    <property type="component" value="Unassembled WGS sequence"/>
</dbReference>
<name>A0A285J7Z8_9ACTN</name>
<gene>
    <name evidence="1" type="ORF">SAMN05421748_117164</name>
</gene>
<reference evidence="1 2" key="1">
    <citation type="submission" date="2017-09" db="EMBL/GenBank/DDBJ databases">
        <authorList>
            <person name="Ehlers B."/>
            <person name="Leendertz F.H."/>
        </authorList>
    </citation>
    <scope>NUCLEOTIDE SEQUENCE [LARGE SCALE GENOMIC DNA]</scope>
    <source>
        <strain evidence="1 2">CGMCC 4.6857</strain>
    </source>
</reference>
<dbReference type="AlphaFoldDB" id="A0A285J7Z8"/>
<evidence type="ECO:0000313" key="1">
    <source>
        <dbReference type="EMBL" id="SNY56459.1"/>
    </source>
</evidence>
<protein>
    <recommendedName>
        <fullName evidence="3">Transposase DDE domain-containing protein</fullName>
    </recommendedName>
</protein>
<evidence type="ECO:0008006" key="3">
    <source>
        <dbReference type="Google" id="ProtNLM"/>
    </source>
</evidence>
<organism evidence="1 2">
    <name type="scientific">Paractinoplanes atraurantiacus</name>
    <dbReference type="NCBI Taxonomy" id="1036182"/>
    <lineage>
        <taxon>Bacteria</taxon>
        <taxon>Bacillati</taxon>
        <taxon>Actinomycetota</taxon>
        <taxon>Actinomycetes</taxon>
        <taxon>Micromonosporales</taxon>
        <taxon>Micromonosporaceae</taxon>
        <taxon>Paractinoplanes</taxon>
    </lineage>
</organism>
<sequence length="72" mass="7751">MAAVVTAGQRGDSPQLVNVLAKIWVPPVRPDIVLADKACTSRANRAPYAVAVSPPVFRAAINQWLRALRNTT</sequence>